<evidence type="ECO:0000313" key="1">
    <source>
        <dbReference type="EMBL" id="KAJ4701640.1"/>
    </source>
</evidence>
<organism evidence="1 2">
    <name type="scientific">Melia azedarach</name>
    <name type="common">Chinaberry tree</name>
    <dbReference type="NCBI Taxonomy" id="155640"/>
    <lineage>
        <taxon>Eukaryota</taxon>
        <taxon>Viridiplantae</taxon>
        <taxon>Streptophyta</taxon>
        <taxon>Embryophyta</taxon>
        <taxon>Tracheophyta</taxon>
        <taxon>Spermatophyta</taxon>
        <taxon>Magnoliopsida</taxon>
        <taxon>eudicotyledons</taxon>
        <taxon>Gunneridae</taxon>
        <taxon>Pentapetalae</taxon>
        <taxon>rosids</taxon>
        <taxon>malvids</taxon>
        <taxon>Sapindales</taxon>
        <taxon>Meliaceae</taxon>
        <taxon>Melia</taxon>
    </lineage>
</organism>
<name>A0ACC1WUR2_MELAZ</name>
<proteinExistence type="predicted"/>
<evidence type="ECO:0000313" key="2">
    <source>
        <dbReference type="Proteomes" id="UP001164539"/>
    </source>
</evidence>
<sequence>MGSKCKSMKTLSNRCLLRLSEKQSLGVSSSMEHPFPSQRWKFYCSLCPRQLGKIRNLDISHSFNLSSPSHSFSSFSFNSSSSKNGFMGRYLGKLHSRPLITKSITSSLIYVAADLTSQIRTLSYLRNSSVITVTSHIHVKDGDQSSIDSMRMLCIAAYGMLMLGPSQHLWFNSVSKVLPKQDVLTTLKKLFIGQAVYGPSITSIFFSYNAALQGENAGEIIARLKHDLLPTLVRSLLFWPISNFFTYKFTPAYLQPLVNSSCSYVWTIYLTYMASLEKVETEQIRNGNFLEAGFGPGTGVDCWIACPETGSVVD</sequence>
<gene>
    <name evidence="1" type="ORF">OWV82_024852</name>
</gene>
<dbReference type="Proteomes" id="UP001164539">
    <property type="component" value="Chromosome 14"/>
</dbReference>
<protein>
    <submittedName>
        <fullName evidence="1">PXMP2/4 family protein 4</fullName>
    </submittedName>
</protein>
<keyword evidence="2" id="KW-1185">Reference proteome</keyword>
<accession>A0ACC1WUR2</accession>
<reference evidence="1 2" key="1">
    <citation type="journal article" date="2023" name="Science">
        <title>Complex scaffold remodeling in plant triterpene biosynthesis.</title>
        <authorList>
            <person name="De La Pena R."/>
            <person name="Hodgson H."/>
            <person name="Liu J.C."/>
            <person name="Stephenson M.J."/>
            <person name="Martin A.C."/>
            <person name="Owen C."/>
            <person name="Harkess A."/>
            <person name="Leebens-Mack J."/>
            <person name="Jimenez L.E."/>
            <person name="Osbourn A."/>
            <person name="Sattely E.S."/>
        </authorList>
    </citation>
    <scope>NUCLEOTIDE SEQUENCE [LARGE SCALE GENOMIC DNA]</scope>
    <source>
        <strain evidence="2">cv. JPN11</strain>
        <tissue evidence="1">Leaf</tissue>
    </source>
</reference>
<dbReference type="EMBL" id="CM051407">
    <property type="protein sequence ID" value="KAJ4701640.1"/>
    <property type="molecule type" value="Genomic_DNA"/>
</dbReference>
<comment type="caution">
    <text evidence="1">The sequence shown here is derived from an EMBL/GenBank/DDBJ whole genome shotgun (WGS) entry which is preliminary data.</text>
</comment>